<name>A0AAD7AG76_9AGAR</name>
<proteinExistence type="predicted"/>
<keyword evidence="3" id="KW-1185">Reference proteome</keyword>
<organism evidence="2 3">
    <name type="scientific">Mycena albidolilacea</name>
    <dbReference type="NCBI Taxonomy" id="1033008"/>
    <lineage>
        <taxon>Eukaryota</taxon>
        <taxon>Fungi</taxon>
        <taxon>Dikarya</taxon>
        <taxon>Basidiomycota</taxon>
        <taxon>Agaricomycotina</taxon>
        <taxon>Agaricomycetes</taxon>
        <taxon>Agaricomycetidae</taxon>
        <taxon>Agaricales</taxon>
        <taxon>Marasmiineae</taxon>
        <taxon>Mycenaceae</taxon>
        <taxon>Mycena</taxon>
    </lineage>
</organism>
<comment type="caution">
    <text evidence="2">The sequence shown here is derived from an EMBL/GenBank/DDBJ whole genome shotgun (WGS) entry which is preliminary data.</text>
</comment>
<dbReference type="Proteomes" id="UP001218218">
    <property type="component" value="Unassembled WGS sequence"/>
</dbReference>
<accession>A0AAD7AG76</accession>
<evidence type="ECO:0000313" key="3">
    <source>
        <dbReference type="Proteomes" id="UP001218218"/>
    </source>
</evidence>
<dbReference type="AlphaFoldDB" id="A0AAD7AG76"/>
<dbReference type="EMBL" id="JARIHO010000007">
    <property type="protein sequence ID" value="KAJ7357889.1"/>
    <property type="molecule type" value="Genomic_DNA"/>
</dbReference>
<feature type="region of interest" description="Disordered" evidence="1">
    <location>
        <begin position="67"/>
        <end position="154"/>
    </location>
</feature>
<protein>
    <submittedName>
        <fullName evidence="2">Uncharacterized protein</fullName>
    </submittedName>
</protein>
<reference evidence="2" key="1">
    <citation type="submission" date="2023-03" db="EMBL/GenBank/DDBJ databases">
        <title>Massive genome expansion in bonnet fungi (Mycena s.s.) driven by repeated elements and novel gene families across ecological guilds.</title>
        <authorList>
            <consortium name="Lawrence Berkeley National Laboratory"/>
            <person name="Harder C.B."/>
            <person name="Miyauchi S."/>
            <person name="Viragh M."/>
            <person name="Kuo A."/>
            <person name="Thoen E."/>
            <person name="Andreopoulos B."/>
            <person name="Lu D."/>
            <person name="Skrede I."/>
            <person name="Drula E."/>
            <person name="Henrissat B."/>
            <person name="Morin E."/>
            <person name="Kohler A."/>
            <person name="Barry K."/>
            <person name="LaButti K."/>
            <person name="Morin E."/>
            <person name="Salamov A."/>
            <person name="Lipzen A."/>
            <person name="Mereny Z."/>
            <person name="Hegedus B."/>
            <person name="Baldrian P."/>
            <person name="Stursova M."/>
            <person name="Weitz H."/>
            <person name="Taylor A."/>
            <person name="Grigoriev I.V."/>
            <person name="Nagy L.G."/>
            <person name="Martin F."/>
            <person name="Kauserud H."/>
        </authorList>
    </citation>
    <scope>NUCLEOTIDE SEQUENCE</scope>
    <source>
        <strain evidence="2">CBHHK002</strain>
    </source>
</reference>
<sequence length="234" mass="24438">MSISTCSDAHHYRARCAPLRKLSPSCARAALLSGDGGSPALLASRPFLNTIGLGHPSISKRRCAPLESDNVADPPQQTPPRTTSSTIKRSTEHFPATTQQNAITPRPVSGSRKRSYAQVDAPPPPPPPSPHLYSHTQPPRCTNEHPSGTPPPSTLAVHVLGSLAGGIGVGAVSTRAPAGMAGVPNFQSLGVVLGITAAMREERRKIELAVEVEEMTAFEGGGTGGRMYGLSSSR</sequence>
<evidence type="ECO:0000256" key="1">
    <source>
        <dbReference type="SAM" id="MobiDB-lite"/>
    </source>
</evidence>
<gene>
    <name evidence="2" type="ORF">DFH08DRAFT_1075267</name>
</gene>
<feature type="compositionally biased region" description="Pro residues" evidence="1">
    <location>
        <begin position="121"/>
        <end position="130"/>
    </location>
</feature>
<evidence type="ECO:0000313" key="2">
    <source>
        <dbReference type="EMBL" id="KAJ7357889.1"/>
    </source>
</evidence>
<feature type="compositionally biased region" description="Polar residues" evidence="1">
    <location>
        <begin position="134"/>
        <end position="146"/>
    </location>
</feature>